<sequence>MRLVRLRQRWYLFGWDLDRHDWRTFRLDRITEPATTGETFRARALPPGDLADHLRERFRGPAAHRITLTLHTGARDAATRLHRVDGTLHPIDDHTCRYIAEVDSYKWLAVVLVLTDVEFTVEDPEDFRHYLTGAARRLLRATGQAP</sequence>
<accession>A0A919RMN6</accession>
<dbReference type="PROSITE" id="PS52050">
    <property type="entry name" value="WYL"/>
    <property type="match status" value="1"/>
</dbReference>
<dbReference type="AlphaFoldDB" id="A0A919RMN6"/>
<reference evidence="2" key="1">
    <citation type="submission" date="2021-01" db="EMBL/GenBank/DDBJ databases">
        <title>Whole genome shotgun sequence of Sinosporangium siamense NBRC 109515.</title>
        <authorList>
            <person name="Komaki H."/>
            <person name="Tamura T."/>
        </authorList>
    </citation>
    <scope>NUCLEOTIDE SEQUENCE</scope>
    <source>
        <strain evidence="2">NBRC 109515</strain>
    </source>
</reference>
<evidence type="ECO:0000313" key="2">
    <source>
        <dbReference type="EMBL" id="GII96553.1"/>
    </source>
</evidence>
<comment type="caution">
    <text evidence="2">The sequence shown here is derived from an EMBL/GenBank/DDBJ whole genome shotgun (WGS) entry which is preliminary data.</text>
</comment>
<dbReference type="PANTHER" id="PTHR34580:SF3">
    <property type="entry name" value="PROTEIN PAFB"/>
    <property type="match status" value="1"/>
</dbReference>
<organism evidence="2 3">
    <name type="scientific">Sinosporangium siamense</name>
    <dbReference type="NCBI Taxonomy" id="1367973"/>
    <lineage>
        <taxon>Bacteria</taxon>
        <taxon>Bacillati</taxon>
        <taxon>Actinomycetota</taxon>
        <taxon>Actinomycetes</taxon>
        <taxon>Streptosporangiales</taxon>
        <taxon>Streptosporangiaceae</taxon>
        <taxon>Sinosporangium</taxon>
    </lineage>
</organism>
<protein>
    <recommendedName>
        <fullName evidence="1">WYL domain-containing protein</fullName>
    </recommendedName>
</protein>
<dbReference type="PANTHER" id="PTHR34580">
    <property type="match status" value="1"/>
</dbReference>
<gene>
    <name evidence="2" type="ORF">Ssi02_67840</name>
</gene>
<proteinExistence type="predicted"/>
<dbReference type="EMBL" id="BOOW01000045">
    <property type="protein sequence ID" value="GII96553.1"/>
    <property type="molecule type" value="Genomic_DNA"/>
</dbReference>
<evidence type="ECO:0000313" key="3">
    <source>
        <dbReference type="Proteomes" id="UP000606172"/>
    </source>
</evidence>
<dbReference type="RefSeq" id="WP_204031547.1">
    <property type="nucleotide sequence ID" value="NZ_BOOW01000045.1"/>
</dbReference>
<dbReference type="Proteomes" id="UP000606172">
    <property type="component" value="Unassembled WGS sequence"/>
</dbReference>
<dbReference type="Pfam" id="PF13280">
    <property type="entry name" value="WYL"/>
    <property type="match status" value="1"/>
</dbReference>
<feature type="domain" description="WYL" evidence="1">
    <location>
        <begin position="2"/>
        <end position="32"/>
    </location>
</feature>
<evidence type="ECO:0000259" key="1">
    <source>
        <dbReference type="Pfam" id="PF13280"/>
    </source>
</evidence>
<keyword evidence="3" id="KW-1185">Reference proteome</keyword>
<name>A0A919RMN6_9ACTN</name>
<dbReference type="InterPro" id="IPR051534">
    <property type="entry name" value="CBASS_pafABC_assoc_protein"/>
</dbReference>
<dbReference type="InterPro" id="IPR026881">
    <property type="entry name" value="WYL_dom"/>
</dbReference>